<sequence length="69" mass="8146">MIYYNKRKFHVPSPTNAMTHLKIASFKTLPLLNFVPSQTMTNKVRLKELMFWSPSVCVRRWVGVFFHAC</sequence>
<protein>
    <submittedName>
        <fullName evidence="1">Putative ovule protein</fullName>
    </submittedName>
</protein>
<name>A0A0V0GPG8_SOLCH</name>
<reference evidence="1" key="1">
    <citation type="submission" date="2015-12" db="EMBL/GenBank/DDBJ databases">
        <title>Gene expression during late stages of embryo sac development: a critical building block for successful pollen-pistil interactions.</title>
        <authorList>
            <person name="Liu Y."/>
            <person name="Joly V."/>
            <person name="Sabar M."/>
            <person name="Matton D.P."/>
        </authorList>
    </citation>
    <scope>NUCLEOTIDE SEQUENCE</scope>
</reference>
<accession>A0A0V0GPG8</accession>
<dbReference type="AlphaFoldDB" id="A0A0V0GPG8"/>
<dbReference type="EMBL" id="GEDG01033652">
    <property type="protein sequence ID" value="JAP10148.1"/>
    <property type="molecule type" value="Transcribed_RNA"/>
</dbReference>
<proteinExistence type="predicted"/>
<organism evidence="1">
    <name type="scientific">Solanum chacoense</name>
    <name type="common">Chaco potato</name>
    <dbReference type="NCBI Taxonomy" id="4108"/>
    <lineage>
        <taxon>Eukaryota</taxon>
        <taxon>Viridiplantae</taxon>
        <taxon>Streptophyta</taxon>
        <taxon>Embryophyta</taxon>
        <taxon>Tracheophyta</taxon>
        <taxon>Spermatophyta</taxon>
        <taxon>Magnoliopsida</taxon>
        <taxon>eudicotyledons</taxon>
        <taxon>Gunneridae</taxon>
        <taxon>Pentapetalae</taxon>
        <taxon>asterids</taxon>
        <taxon>lamiids</taxon>
        <taxon>Solanales</taxon>
        <taxon>Solanaceae</taxon>
        <taxon>Solanoideae</taxon>
        <taxon>Solaneae</taxon>
        <taxon>Solanum</taxon>
    </lineage>
</organism>
<evidence type="ECO:0000313" key="1">
    <source>
        <dbReference type="EMBL" id="JAP10148.1"/>
    </source>
</evidence>